<dbReference type="AlphaFoldDB" id="A0A9W9YEK1"/>
<dbReference type="PROSITE" id="PS50011">
    <property type="entry name" value="PROTEIN_KINASE_DOM"/>
    <property type="match status" value="1"/>
</dbReference>
<keyword evidence="16" id="KW-1185">Reference proteome</keyword>
<evidence type="ECO:0000313" key="15">
    <source>
        <dbReference type="EMBL" id="KAJ7337228.1"/>
    </source>
</evidence>
<feature type="domain" description="Protein kinase" evidence="14">
    <location>
        <begin position="1"/>
        <end position="126"/>
    </location>
</feature>
<keyword evidence="9" id="KW-0418">Kinase</keyword>
<evidence type="ECO:0000313" key="16">
    <source>
        <dbReference type="Proteomes" id="UP001163046"/>
    </source>
</evidence>
<dbReference type="SUPFAM" id="SSF56112">
    <property type="entry name" value="Protein kinase-like (PK-like)"/>
    <property type="match status" value="1"/>
</dbReference>
<dbReference type="InterPro" id="IPR000333">
    <property type="entry name" value="TGFB_receptor"/>
</dbReference>
<evidence type="ECO:0000256" key="4">
    <source>
        <dbReference type="ARBA" id="ARBA00022527"/>
    </source>
</evidence>
<comment type="similarity">
    <text evidence="2">Belongs to the protein kinase superfamily. TKL Ser/Thr protein kinase family. TGFB receptor subfamily.</text>
</comment>
<evidence type="ECO:0000256" key="3">
    <source>
        <dbReference type="ARBA" id="ARBA00012401"/>
    </source>
</evidence>
<dbReference type="PANTHER" id="PTHR23255:SF71">
    <property type="entry name" value="RECEPTOR PROTEIN SERINE_THREONINE KINASE"/>
    <property type="match status" value="1"/>
</dbReference>
<dbReference type="Pfam" id="PF07714">
    <property type="entry name" value="PK_Tyr_Ser-Thr"/>
    <property type="match status" value="1"/>
</dbReference>
<evidence type="ECO:0000256" key="7">
    <source>
        <dbReference type="ARBA" id="ARBA00022729"/>
    </source>
</evidence>
<evidence type="ECO:0000259" key="14">
    <source>
        <dbReference type="PROSITE" id="PS50011"/>
    </source>
</evidence>
<evidence type="ECO:0000256" key="11">
    <source>
        <dbReference type="ARBA" id="ARBA00022989"/>
    </source>
</evidence>
<dbReference type="PANTHER" id="PTHR23255">
    <property type="entry name" value="TRANSFORMING GROWTH FACTOR-BETA RECEPTOR TYPE I AND II"/>
    <property type="match status" value="1"/>
</dbReference>
<dbReference type="OrthoDB" id="69842at2759"/>
<keyword evidence="12" id="KW-0472">Membrane</keyword>
<keyword evidence="6" id="KW-0812">Transmembrane</keyword>
<name>A0A9W9YEK1_9CNID</name>
<dbReference type="Gene3D" id="1.10.510.10">
    <property type="entry name" value="Transferase(Phosphotransferase) domain 1"/>
    <property type="match status" value="1"/>
</dbReference>
<comment type="subcellular location">
    <subcellularLocation>
        <location evidence="1">Membrane</location>
        <topology evidence="1">Single-pass type I membrane protein</topology>
    </subcellularLocation>
</comment>
<organism evidence="15 16">
    <name type="scientific">Desmophyllum pertusum</name>
    <dbReference type="NCBI Taxonomy" id="174260"/>
    <lineage>
        <taxon>Eukaryota</taxon>
        <taxon>Metazoa</taxon>
        <taxon>Cnidaria</taxon>
        <taxon>Anthozoa</taxon>
        <taxon>Hexacorallia</taxon>
        <taxon>Scleractinia</taxon>
        <taxon>Caryophylliina</taxon>
        <taxon>Caryophylliidae</taxon>
        <taxon>Desmophyllum</taxon>
    </lineage>
</organism>
<keyword evidence="4" id="KW-0723">Serine/threonine-protein kinase</keyword>
<proteinExistence type="inferred from homology"/>
<comment type="caution">
    <text evidence="15">The sequence shown here is derived from an EMBL/GenBank/DDBJ whole genome shotgun (WGS) entry which is preliminary data.</text>
</comment>
<keyword evidence="10" id="KW-0067">ATP-binding</keyword>
<dbReference type="InterPro" id="IPR001245">
    <property type="entry name" value="Ser-Thr/Tyr_kinase_cat_dom"/>
</dbReference>
<keyword evidence="11" id="KW-1133">Transmembrane helix</keyword>
<evidence type="ECO:0000256" key="13">
    <source>
        <dbReference type="ARBA" id="ARBA00023170"/>
    </source>
</evidence>
<dbReference type="InterPro" id="IPR011009">
    <property type="entry name" value="Kinase-like_dom_sf"/>
</dbReference>
<keyword evidence="7" id="KW-0732">Signal</keyword>
<dbReference type="EC" id="2.7.11.30" evidence="3"/>
<evidence type="ECO:0000256" key="2">
    <source>
        <dbReference type="ARBA" id="ARBA00009605"/>
    </source>
</evidence>
<keyword evidence="8" id="KW-0547">Nucleotide-binding</keyword>
<dbReference type="InterPro" id="IPR000719">
    <property type="entry name" value="Prot_kinase_dom"/>
</dbReference>
<dbReference type="GO" id="GO:0005524">
    <property type="term" value="F:ATP binding"/>
    <property type="evidence" value="ECO:0007669"/>
    <property type="project" value="UniProtKB-KW"/>
</dbReference>
<evidence type="ECO:0000256" key="1">
    <source>
        <dbReference type="ARBA" id="ARBA00004479"/>
    </source>
</evidence>
<dbReference type="Proteomes" id="UP001163046">
    <property type="component" value="Unassembled WGS sequence"/>
</dbReference>
<sequence>MAPEVLDNALDCRNFAAFKMADMYSFGLVLWEITRRCISDETGLSEEHQVPYFEMLPVDPSFEEVKEVVLTENRRPLVPSRWYKDKPLQTMAKLMTGCWVSHPAARLKALRVQKTLNKLKKAMEFTDKQHKLPRFSAKPRYSV</sequence>
<keyword evidence="5 15" id="KW-0808">Transferase</keyword>
<evidence type="ECO:0000256" key="6">
    <source>
        <dbReference type="ARBA" id="ARBA00022692"/>
    </source>
</evidence>
<protein>
    <recommendedName>
        <fullName evidence="3">receptor protein serine/threonine kinase</fullName>
        <ecNumber evidence="3">2.7.11.30</ecNumber>
    </recommendedName>
</protein>
<dbReference type="GO" id="GO:0004675">
    <property type="term" value="F:transmembrane receptor protein serine/threonine kinase activity"/>
    <property type="evidence" value="ECO:0007669"/>
    <property type="project" value="UniProtKB-EC"/>
</dbReference>
<evidence type="ECO:0000256" key="9">
    <source>
        <dbReference type="ARBA" id="ARBA00022777"/>
    </source>
</evidence>
<gene>
    <name evidence="15" type="primary">BMPR1A_1</name>
    <name evidence="15" type="ORF">OS493_010085</name>
</gene>
<evidence type="ECO:0000256" key="8">
    <source>
        <dbReference type="ARBA" id="ARBA00022741"/>
    </source>
</evidence>
<evidence type="ECO:0000256" key="10">
    <source>
        <dbReference type="ARBA" id="ARBA00022840"/>
    </source>
</evidence>
<accession>A0A9W9YEK1</accession>
<dbReference type="GO" id="GO:0071363">
    <property type="term" value="P:cellular response to growth factor stimulus"/>
    <property type="evidence" value="ECO:0007669"/>
    <property type="project" value="TreeGrafter"/>
</dbReference>
<evidence type="ECO:0000256" key="12">
    <source>
        <dbReference type="ARBA" id="ARBA00023136"/>
    </source>
</evidence>
<dbReference type="GO" id="GO:0005886">
    <property type="term" value="C:plasma membrane"/>
    <property type="evidence" value="ECO:0007669"/>
    <property type="project" value="TreeGrafter"/>
</dbReference>
<dbReference type="GO" id="GO:0043235">
    <property type="term" value="C:receptor complex"/>
    <property type="evidence" value="ECO:0007669"/>
    <property type="project" value="TreeGrafter"/>
</dbReference>
<evidence type="ECO:0000256" key="5">
    <source>
        <dbReference type="ARBA" id="ARBA00022679"/>
    </source>
</evidence>
<dbReference type="EMBL" id="MU827781">
    <property type="protein sequence ID" value="KAJ7337228.1"/>
    <property type="molecule type" value="Genomic_DNA"/>
</dbReference>
<reference evidence="15" key="1">
    <citation type="submission" date="2023-01" db="EMBL/GenBank/DDBJ databases">
        <title>Genome assembly of the deep-sea coral Lophelia pertusa.</title>
        <authorList>
            <person name="Herrera S."/>
            <person name="Cordes E."/>
        </authorList>
    </citation>
    <scope>NUCLEOTIDE SEQUENCE</scope>
    <source>
        <strain evidence="15">USNM1676648</strain>
        <tissue evidence="15">Polyp</tissue>
    </source>
</reference>
<keyword evidence="13 15" id="KW-0675">Receptor</keyword>